<accession>A0A2Z6MFU9</accession>
<evidence type="ECO:0000313" key="4">
    <source>
        <dbReference type="EMBL" id="GAU31404.1"/>
    </source>
</evidence>
<gene>
    <name evidence="4" type="ORF">TSUD_370530</name>
</gene>
<dbReference type="Pfam" id="PF12854">
    <property type="entry name" value="PPR_1"/>
    <property type="match status" value="1"/>
</dbReference>
<dbReference type="InterPro" id="IPR011990">
    <property type="entry name" value="TPR-like_helical_dom_sf"/>
</dbReference>
<evidence type="ECO:0000256" key="2">
    <source>
        <dbReference type="ARBA" id="ARBA00022737"/>
    </source>
</evidence>
<dbReference type="Gene3D" id="1.25.40.10">
    <property type="entry name" value="Tetratricopeptide repeat domain"/>
    <property type="match status" value="2"/>
</dbReference>
<comment type="similarity">
    <text evidence="1">Belongs to the PPR family. P subfamily.</text>
</comment>
<reference evidence="5" key="1">
    <citation type="journal article" date="2017" name="Front. Plant Sci.">
        <title>Climate Clever Clovers: New Paradigm to Reduce the Environmental Footprint of Ruminants by Breeding Low Methanogenic Forages Utilizing Haplotype Variation.</title>
        <authorList>
            <person name="Kaur P."/>
            <person name="Appels R."/>
            <person name="Bayer P.E."/>
            <person name="Keeble-Gagnere G."/>
            <person name="Wang J."/>
            <person name="Hirakawa H."/>
            <person name="Shirasawa K."/>
            <person name="Vercoe P."/>
            <person name="Stefanova K."/>
            <person name="Durmic Z."/>
            <person name="Nichols P."/>
            <person name="Revell C."/>
            <person name="Isobe S.N."/>
            <person name="Edwards D."/>
            <person name="Erskine W."/>
        </authorList>
    </citation>
    <scope>NUCLEOTIDE SEQUENCE [LARGE SCALE GENOMIC DNA]</scope>
    <source>
        <strain evidence="5">cv. Daliak</strain>
    </source>
</reference>
<dbReference type="PANTHER" id="PTHR47941">
    <property type="entry name" value="PENTATRICOPEPTIDE REPEAT-CONTAINING PROTEIN 3, MITOCHONDRIAL"/>
    <property type="match status" value="1"/>
</dbReference>
<organism evidence="4 5">
    <name type="scientific">Trifolium subterraneum</name>
    <name type="common">Subterranean clover</name>
    <dbReference type="NCBI Taxonomy" id="3900"/>
    <lineage>
        <taxon>Eukaryota</taxon>
        <taxon>Viridiplantae</taxon>
        <taxon>Streptophyta</taxon>
        <taxon>Embryophyta</taxon>
        <taxon>Tracheophyta</taxon>
        <taxon>Spermatophyta</taxon>
        <taxon>Magnoliopsida</taxon>
        <taxon>eudicotyledons</taxon>
        <taxon>Gunneridae</taxon>
        <taxon>Pentapetalae</taxon>
        <taxon>rosids</taxon>
        <taxon>fabids</taxon>
        <taxon>Fabales</taxon>
        <taxon>Fabaceae</taxon>
        <taxon>Papilionoideae</taxon>
        <taxon>50 kb inversion clade</taxon>
        <taxon>NPAAA clade</taxon>
        <taxon>Hologalegina</taxon>
        <taxon>IRL clade</taxon>
        <taxon>Trifolieae</taxon>
        <taxon>Trifolium</taxon>
    </lineage>
</organism>
<feature type="repeat" description="PPR" evidence="3">
    <location>
        <begin position="102"/>
        <end position="136"/>
    </location>
</feature>
<feature type="repeat" description="PPR" evidence="3">
    <location>
        <begin position="159"/>
        <end position="193"/>
    </location>
</feature>
<dbReference type="InterPro" id="IPR002885">
    <property type="entry name" value="PPR_rpt"/>
</dbReference>
<proteinExistence type="inferred from homology"/>
<evidence type="ECO:0008006" key="6">
    <source>
        <dbReference type="Google" id="ProtNLM"/>
    </source>
</evidence>
<dbReference type="NCBIfam" id="TIGR00756">
    <property type="entry name" value="PPR"/>
    <property type="match status" value="2"/>
</dbReference>
<name>A0A2Z6MFU9_TRISU</name>
<sequence>MSFLHFTISGDNGENYRERSQYLLCQIALYLSQPGKSDIISVDFRPSDAINVANICKASMIKMIRSKSKFVCILVMDGCYQGKVKEALHFHDHVLAHGFHLDQVSYGTLINGLCKIGETRAALQVLRQIEGKLVEPNVGLFDEVETLLSKMEDNGIIHNAITYKTMICALFHKDENEKAENLLREMISRGSSIISNGGEVKACWSVVKLQRSFSCPYSCSGRLAYVGKAYYKGVNSQRKALSVGAELQG</sequence>
<dbReference type="EMBL" id="DF973454">
    <property type="protein sequence ID" value="GAU31404.1"/>
    <property type="molecule type" value="Genomic_DNA"/>
</dbReference>
<keyword evidence="5" id="KW-1185">Reference proteome</keyword>
<dbReference type="OrthoDB" id="1934535at2759"/>
<evidence type="ECO:0000256" key="1">
    <source>
        <dbReference type="ARBA" id="ARBA00007626"/>
    </source>
</evidence>
<evidence type="ECO:0000313" key="5">
    <source>
        <dbReference type="Proteomes" id="UP000242715"/>
    </source>
</evidence>
<keyword evidence="2" id="KW-0677">Repeat</keyword>
<protein>
    <recommendedName>
        <fullName evidence="6">Pentatricopeptide repeat-containing protein</fullName>
    </recommendedName>
</protein>
<dbReference type="Proteomes" id="UP000242715">
    <property type="component" value="Unassembled WGS sequence"/>
</dbReference>
<dbReference type="PROSITE" id="PS51375">
    <property type="entry name" value="PPR"/>
    <property type="match status" value="2"/>
</dbReference>
<dbReference type="Pfam" id="PF01535">
    <property type="entry name" value="PPR"/>
    <property type="match status" value="1"/>
</dbReference>
<evidence type="ECO:0000256" key="3">
    <source>
        <dbReference type="PROSITE-ProRule" id="PRU00708"/>
    </source>
</evidence>
<dbReference type="AlphaFoldDB" id="A0A2Z6MFU9"/>